<evidence type="ECO:0000256" key="7">
    <source>
        <dbReference type="ARBA" id="ARBA00022741"/>
    </source>
</evidence>
<evidence type="ECO:0000256" key="8">
    <source>
        <dbReference type="ARBA" id="ARBA00022777"/>
    </source>
</evidence>
<dbReference type="GO" id="GO:0006235">
    <property type="term" value="P:dTTP biosynthetic process"/>
    <property type="evidence" value="ECO:0007669"/>
    <property type="project" value="TreeGrafter"/>
</dbReference>
<dbReference type="GO" id="GO:0004550">
    <property type="term" value="F:nucleoside diphosphate kinase activity"/>
    <property type="evidence" value="ECO:0007669"/>
    <property type="project" value="TreeGrafter"/>
</dbReference>
<dbReference type="SUPFAM" id="SSF52540">
    <property type="entry name" value="P-loop containing nucleoside triphosphate hydrolases"/>
    <property type="match status" value="1"/>
</dbReference>
<evidence type="ECO:0000256" key="6">
    <source>
        <dbReference type="ARBA" id="ARBA00022727"/>
    </source>
</evidence>
<evidence type="ECO:0000256" key="2">
    <source>
        <dbReference type="ARBA" id="ARBA00009776"/>
    </source>
</evidence>
<keyword evidence="9" id="KW-0067">ATP-binding</keyword>
<keyword evidence="6" id="KW-0545">Nucleotide biosynthesis</keyword>
<comment type="caution">
    <text evidence="11">The sequence shown here is derived from an EMBL/GenBank/DDBJ whole genome shotgun (WGS) entry which is preliminary data.</text>
</comment>
<dbReference type="Pfam" id="PF02223">
    <property type="entry name" value="Thymidylate_kin"/>
    <property type="match status" value="1"/>
</dbReference>
<accession>A0AA39GF65</accession>
<keyword evidence="8" id="KW-0418">Kinase</keyword>
<dbReference type="PANTHER" id="PTHR10344">
    <property type="entry name" value="THYMIDYLATE KINASE"/>
    <property type="match status" value="1"/>
</dbReference>
<evidence type="ECO:0000256" key="4">
    <source>
        <dbReference type="ARBA" id="ARBA00017144"/>
    </source>
</evidence>
<dbReference type="GO" id="GO:0006233">
    <property type="term" value="P:dTDP biosynthetic process"/>
    <property type="evidence" value="ECO:0007669"/>
    <property type="project" value="InterPro"/>
</dbReference>
<dbReference type="CDD" id="cd01672">
    <property type="entry name" value="TMPK"/>
    <property type="match status" value="1"/>
</dbReference>
<evidence type="ECO:0000256" key="5">
    <source>
        <dbReference type="ARBA" id="ARBA00022679"/>
    </source>
</evidence>
<dbReference type="AlphaFoldDB" id="A0AA39GF65"/>
<dbReference type="FunFam" id="3.40.50.300:FF:000679">
    <property type="entry name" value="Thymidylate kinase"/>
    <property type="match status" value="1"/>
</dbReference>
<evidence type="ECO:0000256" key="3">
    <source>
        <dbReference type="ARBA" id="ARBA00012980"/>
    </source>
</evidence>
<dbReference type="EMBL" id="JAPDFR010000007">
    <property type="protein sequence ID" value="KAK0385434.1"/>
    <property type="molecule type" value="Genomic_DNA"/>
</dbReference>
<dbReference type="InterPro" id="IPR039430">
    <property type="entry name" value="Thymidylate_kin-like_dom"/>
</dbReference>
<dbReference type="GO" id="GO:0004798">
    <property type="term" value="F:dTMP kinase activity"/>
    <property type="evidence" value="ECO:0007669"/>
    <property type="project" value="UniProtKB-EC"/>
</dbReference>
<dbReference type="InterPro" id="IPR027417">
    <property type="entry name" value="P-loop_NTPase"/>
</dbReference>
<comment type="pathway">
    <text evidence="1">Pyrimidine metabolism; dTTP biosynthesis.</text>
</comment>
<dbReference type="HAMAP" id="MF_00165">
    <property type="entry name" value="Thymidylate_kinase"/>
    <property type="match status" value="1"/>
</dbReference>
<dbReference type="PANTHER" id="PTHR10344:SF1">
    <property type="entry name" value="THYMIDYLATE KINASE"/>
    <property type="match status" value="1"/>
</dbReference>
<dbReference type="PROSITE" id="PS01331">
    <property type="entry name" value="THYMIDYLATE_KINASE"/>
    <property type="match status" value="1"/>
</dbReference>
<keyword evidence="12" id="KW-1185">Reference proteome</keyword>
<dbReference type="Gene3D" id="3.40.50.300">
    <property type="entry name" value="P-loop containing nucleotide triphosphate hydrolases"/>
    <property type="match status" value="1"/>
</dbReference>
<proteinExistence type="inferred from homology"/>
<dbReference type="GO" id="GO:0005524">
    <property type="term" value="F:ATP binding"/>
    <property type="evidence" value="ECO:0007669"/>
    <property type="project" value="UniProtKB-KW"/>
</dbReference>
<dbReference type="NCBIfam" id="TIGR00041">
    <property type="entry name" value="DTMP_kinase"/>
    <property type="match status" value="1"/>
</dbReference>
<dbReference type="EC" id="2.7.4.9" evidence="3"/>
<evidence type="ECO:0000313" key="12">
    <source>
        <dbReference type="Proteomes" id="UP001175261"/>
    </source>
</evidence>
<name>A0AA39GF65_SARSR</name>
<feature type="domain" description="Thymidylate kinase-like" evidence="10">
    <location>
        <begin position="18"/>
        <end position="176"/>
    </location>
</feature>
<comment type="similarity">
    <text evidence="2">Belongs to the thymidylate kinase family.</text>
</comment>
<dbReference type="GO" id="GO:0005829">
    <property type="term" value="C:cytosol"/>
    <property type="evidence" value="ECO:0007669"/>
    <property type="project" value="TreeGrafter"/>
</dbReference>
<evidence type="ECO:0000313" key="11">
    <source>
        <dbReference type="EMBL" id="KAK0385434.1"/>
    </source>
</evidence>
<dbReference type="GO" id="GO:0006227">
    <property type="term" value="P:dUDP biosynthetic process"/>
    <property type="evidence" value="ECO:0007669"/>
    <property type="project" value="TreeGrafter"/>
</dbReference>
<dbReference type="GO" id="GO:0005634">
    <property type="term" value="C:nucleus"/>
    <property type="evidence" value="ECO:0007669"/>
    <property type="project" value="TreeGrafter"/>
</dbReference>
<evidence type="ECO:0000256" key="9">
    <source>
        <dbReference type="ARBA" id="ARBA00022840"/>
    </source>
</evidence>
<dbReference type="InterPro" id="IPR018094">
    <property type="entry name" value="Thymidylate_kinase"/>
</dbReference>
<dbReference type="InterPro" id="IPR018095">
    <property type="entry name" value="Thymidylate_kin_CS"/>
</dbReference>
<sequence length="250" mass="27856">MASVAVDQDVPRGAFIVLEGLDRSGKTTQVKLLEQRLAQAGRRVQVMRFPDRTTTIGKMIDSYLKSNTEMEDHVIHLLFSANRWEAAKSIESALAAGTTIICDRYYHSGIVYSAAKQNPTLQLTWARSPERGLPRPDLVLFLDLSADQARARGGFGEEVYEKEAMQKRVRELFWALSMGGKDQHAEDILGASEARKLAEGGAWRQEEEDLVVVDAGGSVEEVEGEIWKKAEARIEQVLKGQLGTTVRRIQ</sequence>
<keyword evidence="5" id="KW-0808">Transferase</keyword>
<protein>
    <recommendedName>
        <fullName evidence="4">Thymidylate kinase</fullName>
        <ecNumber evidence="3">2.7.4.9</ecNumber>
    </recommendedName>
</protein>
<evidence type="ECO:0000259" key="10">
    <source>
        <dbReference type="Pfam" id="PF02223"/>
    </source>
</evidence>
<reference evidence="11" key="1">
    <citation type="submission" date="2022-10" db="EMBL/GenBank/DDBJ databases">
        <title>Determination and structural analysis of whole genome sequence of Sarocladium strictum F4-1.</title>
        <authorList>
            <person name="Hu L."/>
            <person name="Jiang Y."/>
        </authorList>
    </citation>
    <scope>NUCLEOTIDE SEQUENCE</scope>
    <source>
        <strain evidence="11">F4-1</strain>
    </source>
</reference>
<organism evidence="11 12">
    <name type="scientific">Sarocladium strictum</name>
    <name type="common">Black bundle disease fungus</name>
    <name type="synonym">Acremonium strictum</name>
    <dbReference type="NCBI Taxonomy" id="5046"/>
    <lineage>
        <taxon>Eukaryota</taxon>
        <taxon>Fungi</taxon>
        <taxon>Dikarya</taxon>
        <taxon>Ascomycota</taxon>
        <taxon>Pezizomycotina</taxon>
        <taxon>Sordariomycetes</taxon>
        <taxon>Hypocreomycetidae</taxon>
        <taxon>Hypocreales</taxon>
        <taxon>Sarocladiaceae</taxon>
        <taxon>Sarocladium</taxon>
    </lineage>
</organism>
<dbReference type="Proteomes" id="UP001175261">
    <property type="component" value="Unassembled WGS sequence"/>
</dbReference>
<gene>
    <name evidence="11" type="ORF">NLU13_7910</name>
</gene>
<keyword evidence="7" id="KW-0547">Nucleotide-binding</keyword>
<evidence type="ECO:0000256" key="1">
    <source>
        <dbReference type="ARBA" id="ARBA00004992"/>
    </source>
</evidence>